<evidence type="ECO:0000259" key="14">
    <source>
        <dbReference type="Pfam" id="PF20501"/>
    </source>
</evidence>
<dbReference type="InterPro" id="IPR001750">
    <property type="entry name" value="ND/Mrp_TM"/>
</dbReference>
<accession>A0A1T5BLR0</accession>
<feature type="transmembrane region" description="Helical" evidence="10">
    <location>
        <begin position="107"/>
        <end position="124"/>
    </location>
</feature>
<dbReference type="PANTHER" id="PTHR43373">
    <property type="entry name" value="NA(+)/H(+) ANTIPORTER SUBUNIT"/>
    <property type="match status" value="1"/>
</dbReference>
<dbReference type="PANTHER" id="PTHR43373:SF1">
    <property type="entry name" value="NA(+)_H(+) ANTIPORTER SUBUNIT A"/>
    <property type="match status" value="1"/>
</dbReference>
<evidence type="ECO:0000256" key="9">
    <source>
        <dbReference type="RuleBase" id="RU000320"/>
    </source>
</evidence>
<evidence type="ECO:0000313" key="16">
    <source>
        <dbReference type="Proteomes" id="UP000190230"/>
    </source>
</evidence>
<feature type="domain" description="NADH-Ubiquinone oxidoreductase (complex I) chain 5 N-terminal" evidence="12">
    <location>
        <begin position="63"/>
        <end position="108"/>
    </location>
</feature>
<dbReference type="NCBIfam" id="NF009287">
    <property type="entry name" value="PRK12647.1"/>
    <property type="match status" value="1"/>
</dbReference>
<sequence>MLTAILLGFLFALFLVFTGKFFRGKLAILSALIPAGLFVYFASFIPQISSGEIISKTYQWVPAFGVDLSFKLDGLSLLFSLMITGIGFLVFAYTASYLRGHKYLDRFYGYLSLFMAAMLGLVLSDNLISLFVFWELTSISSFFLIGFNNTNPASRKSALTALGITGFGGFSLLAGALLLGSITGTYSISEMLSMKEAIAGSEYYILAVVFIFVAAFTKSAQFPFHFWLPGAMKAPTPVSTYLHSATMVKAGIYLLMRFTPVLGDQEFWNTTLIIVGGITMVYSAIHTLFRTDLKGVLAYSTISALGILVFLIGLGSKDAFMAASVFIIVHALYKATLFLVTGIIDHQTGTRDVTKLAGLRKIMMPVAIAGILAAISSAGIPPTIGFLGKELTYEASMHAETLTIVIVIAIVLTKILLLWAGFVAGIKPFTGKLPEPYKDVKAPDFLMWGPAIILAVLGLLFGIFPMIIESALVKPVVSALGADASEYHLALWHGFNTVLLLSAITIVVGILLYFFVKPSANLENRIGKLEFISPKSILEKGTHYFNVFSAFWTNVFQNGYLRNYVTTIVLFLVVLVSYIMFGSSRVVIDHTQLSQVTAYELVVALILIAGVFYTVFTKSRLAAVAAMGVVGLAICLIFVFYSAPDLAMTQFSIDTLTVILFVLVLYRLPKYLTLSDYKMRVRDGVLSAALGTVVCLLALQVLAEPTNSELGDFYAKNAYIMAHGKNVVNVILVDFRGIDTFMEISVLAIAAIGVFGLLKLRLKSTDRSQ</sequence>
<feature type="transmembrane region" description="Helical" evidence="10">
    <location>
        <begin position="320"/>
        <end position="341"/>
    </location>
</feature>
<evidence type="ECO:0000256" key="5">
    <source>
        <dbReference type="ARBA" id="ARBA00022692"/>
    </source>
</evidence>
<feature type="transmembrane region" description="Helical" evidence="10">
    <location>
        <begin position="445"/>
        <end position="468"/>
    </location>
</feature>
<feature type="transmembrane region" description="Helical" evidence="10">
    <location>
        <begin position="75"/>
        <end position="95"/>
    </location>
</feature>
<feature type="transmembrane region" description="Helical" evidence="10">
    <location>
        <begin position="401"/>
        <end position="424"/>
    </location>
</feature>
<keyword evidence="16" id="KW-1185">Reference proteome</keyword>
<feature type="transmembrane region" description="Helical" evidence="10">
    <location>
        <begin position="647"/>
        <end position="665"/>
    </location>
</feature>
<dbReference type="GO" id="GO:0005886">
    <property type="term" value="C:plasma membrane"/>
    <property type="evidence" value="ECO:0007669"/>
    <property type="project" value="UniProtKB-SubCell"/>
</dbReference>
<feature type="domain" description="NADH:quinone oxidoreductase/Mrp antiporter transmembrane" evidence="11">
    <location>
        <begin position="124"/>
        <end position="413"/>
    </location>
</feature>
<feature type="transmembrane region" description="Helical" evidence="10">
    <location>
        <begin position="596"/>
        <end position="616"/>
    </location>
</feature>
<feature type="domain" description="MrpA C-terminal/MbhD" evidence="13">
    <location>
        <begin position="605"/>
        <end position="670"/>
    </location>
</feature>
<evidence type="ECO:0000313" key="15">
    <source>
        <dbReference type="EMBL" id="SKB48065.1"/>
    </source>
</evidence>
<dbReference type="EMBL" id="FUYY01000002">
    <property type="protein sequence ID" value="SKB48065.1"/>
    <property type="molecule type" value="Genomic_DNA"/>
</dbReference>
<name>A0A1T5BLR0_9FLAO</name>
<proteinExistence type="predicted"/>
<dbReference type="RefSeq" id="WP_079719906.1">
    <property type="nucleotide sequence ID" value="NZ_FUYY01000002.1"/>
</dbReference>
<evidence type="ECO:0000256" key="6">
    <source>
        <dbReference type="ARBA" id="ARBA00022989"/>
    </source>
</evidence>
<keyword evidence="8 10" id="KW-0472">Membrane</keyword>
<comment type="subcellular location">
    <subcellularLocation>
        <location evidence="1">Cell membrane</location>
        <topology evidence="1">Multi-pass membrane protein</topology>
    </subcellularLocation>
    <subcellularLocation>
        <location evidence="9">Membrane</location>
        <topology evidence="9">Multi-pass membrane protein</topology>
    </subcellularLocation>
</comment>
<feature type="transmembrane region" description="Helical" evidence="10">
    <location>
        <begin position="741"/>
        <end position="760"/>
    </location>
</feature>
<dbReference type="InterPro" id="IPR025383">
    <property type="entry name" value="MrpA_C/MbhD"/>
</dbReference>
<evidence type="ECO:0000259" key="11">
    <source>
        <dbReference type="Pfam" id="PF00361"/>
    </source>
</evidence>
<evidence type="ECO:0000256" key="4">
    <source>
        <dbReference type="ARBA" id="ARBA00022475"/>
    </source>
</evidence>
<dbReference type="Pfam" id="PF20501">
    <property type="entry name" value="MbhE"/>
    <property type="match status" value="1"/>
</dbReference>
<evidence type="ECO:0000256" key="2">
    <source>
        <dbReference type="ARBA" id="ARBA00022448"/>
    </source>
</evidence>
<keyword evidence="5 9" id="KW-0812">Transmembrane</keyword>
<feature type="transmembrane region" description="Helical" evidence="10">
    <location>
        <begin position="296"/>
        <end position="314"/>
    </location>
</feature>
<dbReference type="Pfam" id="PF00361">
    <property type="entry name" value="Proton_antipo_M"/>
    <property type="match status" value="1"/>
</dbReference>
<keyword evidence="2" id="KW-0813">Transport</keyword>
<feature type="transmembrane region" description="Helical" evidence="10">
    <location>
        <begin position="495"/>
        <end position="516"/>
    </location>
</feature>
<dbReference type="AlphaFoldDB" id="A0A1T5BLR0"/>
<feature type="transmembrane region" description="Helical" evidence="10">
    <location>
        <begin position="564"/>
        <end position="584"/>
    </location>
</feature>
<feature type="transmembrane region" description="Helical" evidence="10">
    <location>
        <begin position="159"/>
        <end position="183"/>
    </location>
</feature>
<keyword evidence="3" id="KW-0050">Antiport</keyword>
<dbReference type="Pfam" id="PF00662">
    <property type="entry name" value="Proton_antipo_N"/>
    <property type="match status" value="1"/>
</dbReference>
<dbReference type="GO" id="GO:0006811">
    <property type="term" value="P:monoatomic ion transport"/>
    <property type="evidence" value="ECO:0007669"/>
    <property type="project" value="UniProtKB-KW"/>
</dbReference>
<dbReference type="Proteomes" id="UP000190230">
    <property type="component" value="Unassembled WGS sequence"/>
</dbReference>
<gene>
    <name evidence="15" type="ORF">SAMN05660776_1301</name>
</gene>
<feature type="transmembrane region" description="Helical" evidence="10">
    <location>
        <begin position="203"/>
        <end position="228"/>
    </location>
</feature>
<dbReference type="STRING" id="241145.SAMN05660776_1301"/>
<keyword evidence="6 10" id="KW-1133">Transmembrane helix</keyword>
<keyword evidence="7" id="KW-0406">Ion transport</keyword>
<dbReference type="PRINTS" id="PR01434">
    <property type="entry name" value="NADHDHGNASE5"/>
</dbReference>
<evidence type="ECO:0000256" key="1">
    <source>
        <dbReference type="ARBA" id="ARBA00004651"/>
    </source>
</evidence>
<feature type="transmembrane region" description="Helical" evidence="10">
    <location>
        <begin position="621"/>
        <end position="641"/>
    </location>
</feature>
<organism evidence="15 16">
    <name type="scientific">Salegentibacter holothuriorum</name>
    <dbReference type="NCBI Taxonomy" id="241145"/>
    <lineage>
        <taxon>Bacteria</taxon>
        <taxon>Pseudomonadati</taxon>
        <taxon>Bacteroidota</taxon>
        <taxon>Flavobacteriia</taxon>
        <taxon>Flavobacteriales</taxon>
        <taxon>Flavobacteriaceae</taxon>
        <taxon>Salegentibacter</taxon>
    </lineage>
</organism>
<feature type="transmembrane region" description="Helical" evidence="10">
    <location>
        <begin position="685"/>
        <end position="703"/>
    </location>
</feature>
<feature type="transmembrane region" description="Helical" evidence="10">
    <location>
        <begin position="362"/>
        <end position="381"/>
    </location>
</feature>
<dbReference type="InterPro" id="IPR001516">
    <property type="entry name" value="Proton_antipo_N"/>
</dbReference>
<dbReference type="InterPro" id="IPR050616">
    <property type="entry name" value="CPA3_Na-H_Antiporter_A"/>
</dbReference>
<feature type="domain" description="MrpA C-terminal/MbhE" evidence="14">
    <location>
        <begin position="680"/>
        <end position="759"/>
    </location>
</feature>
<reference evidence="16" key="1">
    <citation type="submission" date="2017-02" db="EMBL/GenBank/DDBJ databases">
        <authorList>
            <person name="Varghese N."/>
            <person name="Submissions S."/>
        </authorList>
    </citation>
    <scope>NUCLEOTIDE SEQUENCE [LARGE SCALE GENOMIC DNA]</scope>
    <source>
        <strain evidence="16">DSM 23405</strain>
    </source>
</reference>
<evidence type="ECO:0000256" key="8">
    <source>
        <dbReference type="ARBA" id="ARBA00023136"/>
    </source>
</evidence>
<evidence type="ECO:0000259" key="13">
    <source>
        <dbReference type="Pfam" id="PF13244"/>
    </source>
</evidence>
<dbReference type="OrthoDB" id="9807568at2"/>
<evidence type="ECO:0000259" key="12">
    <source>
        <dbReference type="Pfam" id="PF00662"/>
    </source>
</evidence>
<dbReference type="GO" id="GO:0015297">
    <property type="term" value="F:antiporter activity"/>
    <property type="evidence" value="ECO:0007669"/>
    <property type="project" value="UniProtKB-KW"/>
</dbReference>
<keyword evidence="4" id="KW-1003">Cell membrane</keyword>
<dbReference type="InterPro" id="IPR046806">
    <property type="entry name" value="MrpA_C/MbhE"/>
</dbReference>
<dbReference type="Pfam" id="PF13244">
    <property type="entry name" value="MbhD"/>
    <property type="match status" value="1"/>
</dbReference>
<feature type="transmembrane region" description="Helical" evidence="10">
    <location>
        <begin position="268"/>
        <end position="289"/>
    </location>
</feature>
<evidence type="ECO:0000256" key="3">
    <source>
        <dbReference type="ARBA" id="ARBA00022449"/>
    </source>
</evidence>
<protein>
    <submittedName>
        <fullName evidence="15">Multicomponent Na+:H+ antiporter subunit A</fullName>
    </submittedName>
</protein>
<evidence type="ECO:0000256" key="10">
    <source>
        <dbReference type="SAM" id="Phobius"/>
    </source>
</evidence>
<evidence type="ECO:0000256" key="7">
    <source>
        <dbReference type="ARBA" id="ARBA00023065"/>
    </source>
</evidence>